<sequence length="210" mass="22168">MYTEPTPAVKCPEGSPSPSPPPPPRTPTPKREGPTPSSEDHQRPIIATADYILTQAAAAAPSRSTSCPDLASATRLRARSRGGRFGYTSSLVRIRLFRFVSRLGVESAGLGRVGRSVVRSFVRSWGPYVRGGVGDVGCGHVGHGGVSVVTGNGSFRVDVAVGTAPTEGGPQPNRRGSRLERLQRNTLSPDPGPTPVTAHHVRRARLSIHA</sequence>
<dbReference type="AlphaFoldDB" id="A0AAV7EI67"/>
<name>A0AAV7EI67_ARIFI</name>
<dbReference type="EMBL" id="JAINDJ010000004">
    <property type="protein sequence ID" value="KAG9448545.1"/>
    <property type="molecule type" value="Genomic_DNA"/>
</dbReference>
<proteinExistence type="predicted"/>
<feature type="compositionally biased region" description="Pro residues" evidence="1">
    <location>
        <begin position="15"/>
        <end position="27"/>
    </location>
</feature>
<evidence type="ECO:0000256" key="1">
    <source>
        <dbReference type="SAM" id="MobiDB-lite"/>
    </source>
</evidence>
<dbReference type="Proteomes" id="UP000825729">
    <property type="component" value="Unassembled WGS sequence"/>
</dbReference>
<evidence type="ECO:0000313" key="3">
    <source>
        <dbReference type="Proteomes" id="UP000825729"/>
    </source>
</evidence>
<feature type="region of interest" description="Disordered" evidence="1">
    <location>
        <begin position="1"/>
        <end position="42"/>
    </location>
</feature>
<comment type="caution">
    <text evidence="2">The sequence shown here is derived from an EMBL/GenBank/DDBJ whole genome shotgun (WGS) entry which is preliminary data.</text>
</comment>
<reference evidence="2 3" key="1">
    <citation type="submission" date="2021-07" db="EMBL/GenBank/DDBJ databases">
        <title>The Aristolochia fimbriata genome: insights into angiosperm evolution, floral development and chemical biosynthesis.</title>
        <authorList>
            <person name="Jiao Y."/>
        </authorList>
    </citation>
    <scope>NUCLEOTIDE SEQUENCE [LARGE SCALE GENOMIC DNA]</scope>
    <source>
        <strain evidence="2">IBCAS-2021</strain>
        <tissue evidence="2">Leaf</tissue>
    </source>
</reference>
<gene>
    <name evidence="2" type="ORF">H6P81_008510</name>
</gene>
<accession>A0AAV7EI67</accession>
<evidence type="ECO:0000313" key="2">
    <source>
        <dbReference type="EMBL" id="KAG9448545.1"/>
    </source>
</evidence>
<keyword evidence="3" id="KW-1185">Reference proteome</keyword>
<feature type="compositionally biased region" description="Basic and acidic residues" evidence="1">
    <location>
        <begin position="29"/>
        <end position="42"/>
    </location>
</feature>
<protein>
    <submittedName>
        <fullName evidence="2">Uncharacterized protein</fullName>
    </submittedName>
</protein>
<organism evidence="2 3">
    <name type="scientific">Aristolochia fimbriata</name>
    <name type="common">White veined hardy Dutchman's pipe vine</name>
    <dbReference type="NCBI Taxonomy" id="158543"/>
    <lineage>
        <taxon>Eukaryota</taxon>
        <taxon>Viridiplantae</taxon>
        <taxon>Streptophyta</taxon>
        <taxon>Embryophyta</taxon>
        <taxon>Tracheophyta</taxon>
        <taxon>Spermatophyta</taxon>
        <taxon>Magnoliopsida</taxon>
        <taxon>Magnoliidae</taxon>
        <taxon>Piperales</taxon>
        <taxon>Aristolochiaceae</taxon>
        <taxon>Aristolochia</taxon>
    </lineage>
</organism>